<accession>A0ACB7T080</accession>
<gene>
    <name evidence="1" type="ORF">HPB50_000549</name>
</gene>
<evidence type="ECO:0000313" key="2">
    <source>
        <dbReference type="Proteomes" id="UP000821845"/>
    </source>
</evidence>
<protein>
    <submittedName>
        <fullName evidence="1">Uncharacterized protein</fullName>
    </submittedName>
</protein>
<proteinExistence type="predicted"/>
<comment type="caution">
    <text evidence="1">The sequence shown here is derived from an EMBL/GenBank/DDBJ whole genome shotgun (WGS) entry which is preliminary data.</text>
</comment>
<sequence>MRGISEWFETGSNSDYDWTELAALADSVVVSVNHRLGVMGFFKPDSSDAVHDVAFEDLQLAVDWTRRNAAALDGDPDDLMALGLGSGAFMLAVTMISREHRLDFRRMILQGLYPTMPFILTTPSMGRAYLSNIATSLGCQPGDPSALLSCLKRASQERLLKAARDIDVPLRFVPARSEGYRVDEILVQDVWKFDGDVDVILGSDLSLGDAFNSQYLLPCSASHDNVSDAACTLRNVCLFLKERECSIRGRTNRTESAESLKGMTEQQLEEDMAHLWTTCASRAMADVAVLKNATVRHYVTANAGALFDPPLTLDDVAVFFRAGAVPPLKSGLPWPVYERGGVSRSALWPNSSDETIAEAANEICDRTRAFAHYLY</sequence>
<dbReference type="EMBL" id="CM023491">
    <property type="protein sequence ID" value="KAH6940528.1"/>
    <property type="molecule type" value="Genomic_DNA"/>
</dbReference>
<organism evidence="1 2">
    <name type="scientific">Hyalomma asiaticum</name>
    <name type="common">Tick</name>
    <dbReference type="NCBI Taxonomy" id="266040"/>
    <lineage>
        <taxon>Eukaryota</taxon>
        <taxon>Metazoa</taxon>
        <taxon>Ecdysozoa</taxon>
        <taxon>Arthropoda</taxon>
        <taxon>Chelicerata</taxon>
        <taxon>Arachnida</taxon>
        <taxon>Acari</taxon>
        <taxon>Parasitiformes</taxon>
        <taxon>Ixodida</taxon>
        <taxon>Ixodoidea</taxon>
        <taxon>Ixodidae</taxon>
        <taxon>Hyalomminae</taxon>
        <taxon>Hyalomma</taxon>
    </lineage>
</organism>
<name>A0ACB7T080_HYAAI</name>
<evidence type="ECO:0000313" key="1">
    <source>
        <dbReference type="EMBL" id="KAH6940528.1"/>
    </source>
</evidence>
<reference evidence="1" key="1">
    <citation type="submission" date="2020-05" db="EMBL/GenBank/DDBJ databases">
        <title>Large-scale comparative analyses of tick genomes elucidate their genetic diversity and vector capacities.</title>
        <authorList>
            <person name="Jia N."/>
            <person name="Wang J."/>
            <person name="Shi W."/>
            <person name="Du L."/>
            <person name="Sun Y."/>
            <person name="Zhan W."/>
            <person name="Jiang J."/>
            <person name="Wang Q."/>
            <person name="Zhang B."/>
            <person name="Ji P."/>
            <person name="Sakyi L.B."/>
            <person name="Cui X."/>
            <person name="Yuan T."/>
            <person name="Jiang B."/>
            <person name="Yang W."/>
            <person name="Lam T.T.-Y."/>
            <person name="Chang Q."/>
            <person name="Ding S."/>
            <person name="Wang X."/>
            <person name="Zhu J."/>
            <person name="Ruan X."/>
            <person name="Zhao L."/>
            <person name="Wei J."/>
            <person name="Que T."/>
            <person name="Du C."/>
            <person name="Cheng J."/>
            <person name="Dai P."/>
            <person name="Han X."/>
            <person name="Huang E."/>
            <person name="Gao Y."/>
            <person name="Liu J."/>
            <person name="Shao H."/>
            <person name="Ye R."/>
            <person name="Li L."/>
            <person name="Wei W."/>
            <person name="Wang X."/>
            <person name="Wang C."/>
            <person name="Yang T."/>
            <person name="Huo Q."/>
            <person name="Li W."/>
            <person name="Guo W."/>
            <person name="Chen H."/>
            <person name="Zhou L."/>
            <person name="Ni X."/>
            <person name="Tian J."/>
            <person name="Zhou Y."/>
            <person name="Sheng Y."/>
            <person name="Liu T."/>
            <person name="Pan Y."/>
            <person name="Xia L."/>
            <person name="Li J."/>
            <person name="Zhao F."/>
            <person name="Cao W."/>
        </authorList>
    </citation>
    <scope>NUCLEOTIDE SEQUENCE</scope>
    <source>
        <strain evidence="1">Hyas-2018</strain>
    </source>
</reference>
<keyword evidence="2" id="KW-1185">Reference proteome</keyword>
<dbReference type="Proteomes" id="UP000821845">
    <property type="component" value="Chromosome 11"/>
</dbReference>